<sequence>MGVTLRCKVVALGDAGVGKTSLVDMLNAKGASFPKNYKMTAGVSLVVVPIPLTISGASKLMSTTMMMSKSPGLSSDEDEPFSPLGGGGGGGILGGGEGRLTRGGGEGRLVGRRRRGGGGGGDGDDEDGKDPVIVELYIFDVGGQEIFRELAIKYLDNASMVLLIYDTTNIKSFENCDKWLQLLKKCRGDRVTPGALIGAKIDLTERRHVSYDQGLEFAQSNGLEFFECSSLPPGMGVEQPFLHIANQFYRAYQNAILRMSRS</sequence>
<dbReference type="Gene3D" id="3.40.50.300">
    <property type="entry name" value="P-loop containing nucleotide triphosphate hydrolases"/>
    <property type="match status" value="1"/>
</dbReference>
<dbReference type="SMART" id="SM00173">
    <property type="entry name" value="RAS"/>
    <property type="match status" value="1"/>
</dbReference>
<evidence type="ECO:0000313" key="3">
    <source>
        <dbReference type="EMBL" id="GBG74553.1"/>
    </source>
</evidence>
<dbReference type="PRINTS" id="PR00449">
    <property type="entry name" value="RASTRNSFRMNG"/>
</dbReference>
<gene>
    <name evidence="3" type="ORF">CBR_g18964</name>
</gene>
<comment type="caution">
    <text evidence="3">The sequence shown here is derived from an EMBL/GenBank/DDBJ whole genome shotgun (WGS) entry which is preliminary data.</text>
</comment>
<dbReference type="OrthoDB" id="265044at2759"/>
<dbReference type="PROSITE" id="PS51419">
    <property type="entry name" value="RAB"/>
    <property type="match status" value="1"/>
</dbReference>
<dbReference type="EMBL" id="BFEA01000205">
    <property type="protein sequence ID" value="GBG74553.1"/>
    <property type="molecule type" value="Genomic_DNA"/>
</dbReference>
<dbReference type="SUPFAM" id="SSF52540">
    <property type="entry name" value="P-loop containing nucleoside triphosphate hydrolases"/>
    <property type="match status" value="1"/>
</dbReference>
<organism evidence="3 4">
    <name type="scientific">Chara braunii</name>
    <name type="common">Braun's stonewort</name>
    <dbReference type="NCBI Taxonomy" id="69332"/>
    <lineage>
        <taxon>Eukaryota</taxon>
        <taxon>Viridiplantae</taxon>
        <taxon>Streptophyta</taxon>
        <taxon>Charophyceae</taxon>
        <taxon>Charales</taxon>
        <taxon>Characeae</taxon>
        <taxon>Chara</taxon>
    </lineage>
</organism>
<evidence type="ECO:0000256" key="2">
    <source>
        <dbReference type="SAM" id="MobiDB-lite"/>
    </source>
</evidence>
<dbReference type="GO" id="GO:0005525">
    <property type="term" value="F:GTP binding"/>
    <property type="evidence" value="ECO:0007669"/>
    <property type="project" value="InterPro"/>
</dbReference>
<name>A0A388KX71_CHABU</name>
<dbReference type="InterPro" id="IPR027417">
    <property type="entry name" value="P-loop_NTPase"/>
</dbReference>
<dbReference type="Pfam" id="PF00071">
    <property type="entry name" value="Ras"/>
    <property type="match status" value="1"/>
</dbReference>
<dbReference type="Proteomes" id="UP000265515">
    <property type="component" value="Unassembled WGS sequence"/>
</dbReference>
<feature type="region of interest" description="Disordered" evidence="2">
    <location>
        <begin position="102"/>
        <end position="128"/>
    </location>
</feature>
<keyword evidence="4" id="KW-1185">Reference proteome</keyword>
<keyword evidence="1" id="KW-0547">Nucleotide-binding</keyword>
<evidence type="ECO:0000313" key="4">
    <source>
        <dbReference type="Proteomes" id="UP000265515"/>
    </source>
</evidence>
<dbReference type="GO" id="GO:0003924">
    <property type="term" value="F:GTPase activity"/>
    <property type="evidence" value="ECO:0007669"/>
    <property type="project" value="InterPro"/>
</dbReference>
<proteinExistence type="predicted"/>
<dbReference type="PANTHER" id="PTHR47978">
    <property type="match status" value="1"/>
</dbReference>
<dbReference type="AlphaFoldDB" id="A0A388KX71"/>
<dbReference type="OMA" id="KMWGQPS"/>
<protein>
    <submittedName>
        <fullName evidence="3">Uncharacterized protein</fullName>
    </submittedName>
</protein>
<reference evidence="3 4" key="1">
    <citation type="journal article" date="2018" name="Cell">
        <title>The Chara Genome: Secondary Complexity and Implications for Plant Terrestrialization.</title>
        <authorList>
            <person name="Nishiyama T."/>
            <person name="Sakayama H."/>
            <person name="Vries J.D."/>
            <person name="Buschmann H."/>
            <person name="Saint-Marcoux D."/>
            <person name="Ullrich K.K."/>
            <person name="Haas F.B."/>
            <person name="Vanderstraeten L."/>
            <person name="Becker D."/>
            <person name="Lang D."/>
            <person name="Vosolsobe S."/>
            <person name="Rombauts S."/>
            <person name="Wilhelmsson P.K.I."/>
            <person name="Janitza P."/>
            <person name="Kern R."/>
            <person name="Heyl A."/>
            <person name="Rumpler F."/>
            <person name="Villalobos L.I.A.C."/>
            <person name="Clay J.M."/>
            <person name="Skokan R."/>
            <person name="Toyoda A."/>
            <person name="Suzuki Y."/>
            <person name="Kagoshima H."/>
            <person name="Schijlen E."/>
            <person name="Tajeshwar N."/>
            <person name="Catarino B."/>
            <person name="Hetherington A.J."/>
            <person name="Saltykova A."/>
            <person name="Bonnot C."/>
            <person name="Breuninger H."/>
            <person name="Symeonidi A."/>
            <person name="Radhakrishnan G.V."/>
            <person name="Van Nieuwerburgh F."/>
            <person name="Deforce D."/>
            <person name="Chang C."/>
            <person name="Karol K.G."/>
            <person name="Hedrich R."/>
            <person name="Ulvskov P."/>
            <person name="Glockner G."/>
            <person name="Delwiche C.F."/>
            <person name="Petrasek J."/>
            <person name="Van de Peer Y."/>
            <person name="Friml J."/>
            <person name="Beilby M."/>
            <person name="Dolan L."/>
            <person name="Kohara Y."/>
            <person name="Sugano S."/>
            <person name="Fujiyama A."/>
            <person name="Delaux P.-M."/>
            <person name="Quint M."/>
            <person name="TheiBen G."/>
            <person name="Hagemann M."/>
            <person name="Harholt J."/>
            <person name="Dunand C."/>
            <person name="Zachgo S."/>
            <person name="Langdale J."/>
            <person name="Maumus F."/>
            <person name="Straeten D.V.D."/>
            <person name="Gould S.B."/>
            <person name="Rensing S.A."/>
        </authorList>
    </citation>
    <scope>NUCLEOTIDE SEQUENCE [LARGE SCALE GENOMIC DNA]</scope>
    <source>
        <strain evidence="3 4">S276</strain>
    </source>
</reference>
<dbReference type="STRING" id="69332.A0A388KX71"/>
<accession>A0A388KX71</accession>
<evidence type="ECO:0000256" key="1">
    <source>
        <dbReference type="ARBA" id="ARBA00022741"/>
    </source>
</evidence>
<dbReference type="SMART" id="SM00174">
    <property type="entry name" value="RHO"/>
    <property type="match status" value="1"/>
</dbReference>
<dbReference type="InterPro" id="IPR001806">
    <property type="entry name" value="Small_GTPase"/>
</dbReference>
<dbReference type="SMART" id="SM00175">
    <property type="entry name" value="RAB"/>
    <property type="match status" value="1"/>
</dbReference>
<dbReference type="Gramene" id="GBG74553">
    <property type="protein sequence ID" value="GBG74553"/>
    <property type="gene ID" value="CBR_g18964"/>
</dbReference>